<reference evidence="2 3" key="1">
    <citation type="journal article" date="2002" name="Science">
        <title>The genome sequence of the malaria mosquito Anopheles gambiae.</title>
        <authorList>
            <person name="Holt R.A."/>
            <person name="Subramanian G.M."/>
            <person name="Halpern A."/>
            <person name="Sutton G.G."/>
            <person name="Charlab R."/>
            <person name="Nusskern D.R."/>
            <person name="Wincker P."/>
            <person name="Clark A.G."/>
            <person name="Ribeiro J.M."/>
            <person name="Wides R."/>
            <person name="Salzberg S.L."/>
            <person name="Loftus B."/>
            <person name="Yandell M."/>
            <person name="Majoros W.H."/>
            <person name="Rusch D.B."/>
            <person name="Lai Z."/>
            <person name="Kraft C.L."/>
            <person name="Abril J.F."/>
            <person name="Anthouard V."/>
            <person name="Arensburger P."/>
            <person name="Atkinson P.W."/>
            <person name="Baden H."/>
            <person name="de Berardinis V."/>
            <person name="Baldwin D."/>
            <person name="Benes V."/>
            <person name="Biedler J."/>
            <person name="Blass C."/>
            <person name="Bolanos R."/>
            <person name="Boscus D."/>
            <person name="Barnstead M."/>
            <person name="Cai S."/>
            <person name="Center A."/>
            <person name="Chaturverdi K."/>
            <person name="Christophides G.K."/>
            <person name="Chrystal M.A."/>
            <person name="Clamp M."/>
            <person name="Cravchik A."/>
            <person name="Curwen V."/>
            <person name="Dana A."/>
            <person name="Delcher A."/>
            <person name="Dew I."/>
            <person name="Evans C.A."/>
            <person name="Flanigan M."/>
            <person name="Grundschober-Freimoser A."/>
            <person name="Friedli L."/>
            <person name="Gu Z."/>
            <person name="Guan P."/>
            <person name="Guigo R."/>
            <person name="Hillenmeyer M.E."/>
            <person name="Hladun S.L."/>
            <person name="Hogan J.R."/>
            <person name="Hong Y.S."/>
            <person name="Hoover J."/>
            <person name="Jaillon O."/>
            <person name="Ke Z."/>
            <person name="Kodira C."/>
            <person name="Kokoza E."/>
            <person name="Koutsos A."/>
            <person name="Letunic I."/>
            <person name="Levitsky A."/>
            <person name="Liang Y."/>
            <person name="Lin J.J."/>
            <person name="Lobo N.F."/>
            <person name="Lopez J.R."/>
            <person name="Malek J.A."/>
            <person name="McIntosh T.C."/>
            <person name="Meister S."/>
            <person name="Miller J."/>
            <person name="Mobarry C."/>
            <person name="Mongin E."/>
            <person name="Murphy S.D."/>
            <person name="O'Brochta D.A."/>
            <person name="Pfannkoch C."/>
            <person name="Qi R."/>
            <person name="Regier M.A."/>
            <person name="Remington K."/>
            <person name="Shao H."/>
            <person name="Sharakhova M.V."/>
            <person name="Sitter C.D."/>
            <person name="Shetty J."/>
            <person name="Smith T.J."/>
            <person name="Strong R."/>
            <person name="Sun J."/>
            <person name="Thomasova D."/>
            <person name="Ton L.Q."/>
            <person name="Topalis P."/>
            <person name="Tu Z."/>
            <person name="Unger M.F."/>
            <person name="Walenz B."/>
            <person name="Wang A."/>
            <person name="Wang J."/>
            <person name="Wang M."/>
            <person name="Wang X."/>
            <person name="Woodford K.J."/>
            <person name="Wortman J.R."/>
            <person name="Wu M."/>
            <person name="Yao A."/>
            <person name="Zdobnov E.M."/>
            <person name="Zhang H."/>
            <person name="Zhao Q."/>
            <person name="Zhao S."/>
            <person name="Zhu S.C."/>
            <person name="Zhimulev I."/>
            <person name="Coluzzi M."/>
            <person name="della Torre A."/>
            <person name="Roth C.W."/>
            <person name="Louis C."/>
            <person name="Kalush F."/>
            <person name="Mural R.J."/>
            <person name="Myers E.W."/>
            <person name="Adams M.D."/>
            <person name="Smith H.O."/>
            <person name="Broder S."/>
            <person name="Gardner M.J."/>
            <person name="Fraser C.M."/>
            <person name="Birney E."/>
            <person name="Bork P."/>
            <person name="Brey P.T."/>
            <person name="Venter J.C."/>
            <person name="Weissenbach J."/>
            <person name="Kafatos F.C."/>
            <person name="Collins F.H."/>
            <person name="Hoffman S.L."/>
        </authorList>
    </citation>
    <scope>NUCLEOTIDE SEQUENCE [LARGE SCALE GENOMIC DNA]</scope>
    <source>
        <strain evidence="2 3">PEST</strain>
    </source>
</reference>
<dbReference type="EMBL" id="AAAB01008900">
    <property type="status" value="NOT_ANNOTATED_CDS"/>
    <property type="molecule type" value="Genomic_DNA"/>
</dbReference>
<reference evidence="2 3" key="2">
    <citation type="journal article" date="2004" name="Trends Parasitol.">
        <title>The Anopheles gambiae genome: an update.</title>
        <authorList>
            <person name="Mongin E."/>
            <person name="Louis C."/>
            <person name="Holt R.A."/>
            <person name="Birney E."/>
            <person name="Collins F.H."/>
        </authorList>
    </citation>
    <scope>NUCLEOTIDE SEQUENCE [LARGE SCALE GENOMIC DNA]</scope>
    <source>
        <strain evidence="2 3">PEST</strain>
    </source>
</reference>
<evidence type="ECO:0000313" key="3">
    <source>
        <dbReference type="Proteomes" id="UP000007062"/>
    </source>
</evidence>
<feature type="compositionally biased region" description="Polar residues" evidence="1">
    <location>
        <begin position="11"/>
        <end position="21"/>
    </location>
</feature>
<keyword evidence="3" id="KW-1185">Reference proteome</keyword>
<sequence length="83" mass="9361">VSISVKAKQSAIPSTNTTNGNPERKRKRKRKRPTREARKFGQRSSRGMEGSARWSLRFPLFCWRPCYIRKFGGSGDAGDSGSQ</sequence>
<organism evidence="2 3">
    <name type="scientific">Anopheles gambiae</name>
    <name type="common">African malaria mosquito</name>
    <dbReference type="NCBI Taxonomy" id="7165"/>
    <lineage>
        <taxon>Eukaryota</taxon>
        <taxon>Metazoa</taxon>
        <taxon>Ecdysozoa</taxon>
        <taxon>Arthropoda</taxon>
        <taxon>Hexapoda</taxon>
        <taxon>Insecta</taxon>
        <taxon>Pterygota</taxon>
        <taxon>Neoptera</taxon>
        <taxon>Endopterygota</taxon>
        <taxon>Diptera</taxon>
        <taxon>Nematocera</taxon>
        <taxon>Culicoidea</taxon>
        <taxon>Culicidae</taxon>
        <taxon>Anophelinae</taxon>
        <taxon>Anopheles</taxon>
    </lineage>
</organism>
<dbReference type="AlphaFoldDB" id="A0A1S4GN58"/>
<evidence type="ECO:0000256" key="1">
    <source>
        <dbReference type="SAM" id="MobiDB-lite"/>
    </source>
</evidence>
<evidence type="ECO:0000313" key="2">
    <source>
        <dbReference type="EnsemblMetazoa" id="AGAP005114-PB"/>
    </source>
</evidence>
<dbReference type="InParanoid" id="A0A1S4GN58"/>
<proteinExistence type="predicted"/>
<dbReference type="Proteomes" id="UP000007062">
    <property type="component" value="Chromosome 2L"/>
</dbReference>
<dbReference type="VEuPathDB" id="VectorBase:AGAP005114"/>
<feature type="compositionally biased region" description="Basic residues" evidence="1">
    <location>
        <begin position="24"/>
        <end position="33"/>
    </location>
</feature>
<protein>
    <submittedName>
        <fullName evidence="2">Uncharacterized protein</fullName>
    </submittedName>
</protein>
<accession>A0A1S4GN58</accession>
<dbReference type="EnsemblMetazoa" id="AGAP005114-RB">
    <property type="protein sequence ID" value="AGAP005114-PB"/>
    <property type="gene ID" value="AGAP005114"/>
</dbReference>
<name>A0A1S4GN58_ANOGA</name>
<reference evidence="2" key="3">
    <citation type="submission" date="2020-05" db="UniProtKB">
        <authorList>
            <consortium name="EnsemblMetazoa"/>
        </authorList>
    </citation>
    <scope>IDENTIFICATION</scope>
    <source>
        <strain evidence="2">PEST</strain>
    </source>
</reference>
<feature type="region of interest" description="Disordered" evidence="1">
    <location>
        <begin position="1"/>
        <end position="50"/>
    </location>
</feature>